<gene>
    <name evidence="2" type="ORF">ACFQY0_14715</name>
</gene>
<evidence type="ECO:0000313" key="2">
    <source>
        <dbReference type="EMBL" id="MFC7338444.1"/>
    </source>
</evidence>
<dbReference type="EMBL" id="JBHTBS010000007">
    <property type="protein sequence ID" value="MFC7338444.1"/>
    <property type="molecule type" value="Genomic_DNA"/>
</dbReference>
<organism evidence="2 3">
    <name type="scientific">Haloferula chungangensis</name>
    <dbReference type="NCBI Taxonomy" id="1048331"/>
    <lineage>
        <taxon>Bacteria</taxon>
        <taxon>Pseudomonadati</taxon>
        <taxon>Verrucomicrobiota</taxon>
        <taxon>Verrucomicrobiia</taxon>
        <taxon>Verrucomicrobiales</taxon>
        <taxon>Verrucomicrobiaceae</taxon>
        <taxon>Haloferula</taxon>
    </lineage>
</organism>
<protein>
    <submittedName>
        <fullName evidence="2">CYTH domain-containing protein</fullName>
    </submittedName>
</protein>
<dbReference type="PIRSF" id="PIRSF016487">
    <property type="entry name" value="CYTH_UCP016487"/>
    <property type="match status" value="1"/>
</dbReference>
<accession>A0ABW2L7R6</accession>
<comment type="caution">
    <text evidence="2">The sequence shown here is derived from an EMBL/GenBank/DDBJ whole genome shotgun (WGS) entry which is preliminary data.</text>
</comment>
<dbReference type="PANTHER" id="PTHR40114:SF1">
    <property type="entry name" value="SLR0698 PROTEIN"/>
    <property type="match status" value="1"/>
</dbReference>
<dbReference type="RefSeq" id="WP_379713771.1">
    <property type="nucleotide sequence ID" value="NZ_JBHTBS010000007.1"/>
</dbReference>
<reference evidence="3" key="1">
    <citation type="journal article" date="2019" name="Int. J. Syst. Evol. Microbiol.">
        <title>The Global Catalogue of Microorganisms (GCM) 10K type strain sequencing project: providing services to taxonomists for standard genome sequencing and annotation.</title>
        <authorList>
            <consortium name="The Broad Institute Genomics Platform"/>
            <consortium name="The Broad Institute Genome Sequencing Center for Infectious Disease"/>
            <person name="Wu L."/>
            <person name="Ma J."/>
        </authorList>
    </citation>
    <scope>NUCLEOTIDE SEQUENCE [LARGE SCALE GENOMIC DNA]</scope>
    <source>
        <strain evidence="3">CGMCC 4.1467</strain>
    </source>
</reference>
<dbReference type="InterPro" id="IPR033469">
    <property type="entry name" value="CYTH-like_dom_sf"/>
</dbReference>
<evidence type="ECO:0000259" key="1">
    <source>
        <dbReference type="PROSITE" id="PS51707"/>
    </source>
</evidence>
<evidence type="ECO:0000313" key="3">
    <source>
        <dbReference type="Proteomes" id="UP001596472"/>
    </source>
</evidence>
<dbReference type="InterPro" id="IPR012042">
    <property type="entry name" value="NeuTTM/CthTTM-like"/>
</dbReference>
<dbReference type="Gene3D" id="2.40.320.10">
    <property type="entry name" value="Hypothetical Protein Pfu-838710-001"/>
    <property type="match status" value="1"/>
</dbReference>
<dbReference type="SMART" id="SM01118">
    <property type="entry name" value="CYTH"/>
    <property type="match status" value="1"/>
</dbReference>
<proteinExistence type="predicted"/>
<sequence length="155" mass="17613">MTNDCVEIERKFLLKFLPELAFSGSTALRQGYITTGETEVRLRSGGGQNSLTCKRGDGLVREEYEIPLSDDQFEGLWKLTEGLRIDKTRHHLELDGRTIEIDVYQGPLDSLMIAEVEFESETASREFTIPEFIGHEVTNDSRYKNKNLAKNGLPE</sequence>
<dbReference type="CDD" id="cd07761">
    <property type="entry name" value="CYTH-like_CthTTM-like"/>
    <property type="match status" value="1"/>
</dbReference>
<dbReference type="PANTHER" id="PTHR40114">
    <property type="entry name" value="SLR0698 PROTEIN"/>
    <property type="match status" value="1"/>
</dbReference>
<name>A0ABW2L7R6_9BACT</name>
<feature type="domain" description="CYTH" evidence="1">
    <location>
        <begin position="5"/>
        <end position="150"/>
    </location>
</feature>
<dbReference type="Pfam" id="PF01928">
    <property type="entry name" value="CYTH"/>
    <property type="match status" value="1"/>
</dbReference>
<keyword evidence="3" id="KW-1185">Reference proteome</keyword>
<dbReference type="PROSITE" id="PS51707">
    <property type="entry name" value="CYTH"/>
    <property type="match status" value="1"/>
</dbReference>
<dbReference type="InterPro" id="IPR023577">
    <property type="entry name" value="CYTH_domain"/>
</dbReference>
<dbReference type="Proteomes" id="UP001596472">
    <property type="component" value="Unassembled WGS sequence"/>
</dbReference>
<dbReference type="SUPFAM" id="SSF55154">
    <property type="entry name" value="CYTH-like phosphatases"/>
    <property type="match status" value="1"/>
</dbReference>